<reference evidence="1 2" key="1">
    <citation type="submission" date="2019-07" db="EMBL/GenBank/DDBJ databases">
        <authorList>
            <person name="Brisse S."/>
            <person name="Rodrigues C."/>
            <person name="Thorpe H."/>
        </authorList>
    </citation>
    <scope>NUCLEOTIDE SEQUENCE [LARGE SCALE GENOMIC DNA]</scope>
    <source>
        <strain evidence="1">SB6411</strain>
    </source>
</reference>
<proteinExistence type="predicted"/>
<gene>
    <name evidence="1" type="ORF">SB6411_00242</name>
</gene>
<dbReference type="Proteomes" id="UP000317652">
    <property type="component" value="Unassembled WGS sequence"/>
</dbReference>
<protein>
    <submittedName>
        <fullName evidence="1">Uncharacterized protein</fullName>
    </submittedName>
</protein>
<comment type="caution">
    <text evidence="1">The sequence shown here is derived from an EMBL/GenBank/DDBJ whole genome shotgun (WGS) entry which is preliminary data.</text>
</comment>
<keyword evidence="2" id="KW-1185">Reference proteome</keyword>
<evidence type="ECO:0000313" key="1">
    <source>
        <dbReference type="EMBL" id="VUS22823.1"/>
    </source>
</evidence>
<dbReference type="RefSeq" id="WP_142981007.1">
    <property type="nucleotide sequence ID" value="NZ_CABGGS010000001.1"/>
</dbReference>
<sequence length="114" mass="12807">MGKLTISDLKFISPAVLYNWKAEQWTNRNGNSVWYWQGDPLFPVKVGPVMEKLESMGFMERLDIGIGVPCYRATPKAQSLVCNNCHKGRLFSDSDEDTGPCPVCHGLGIKWEAE</sequence>
<dbReference type="EMBL" id="CABGGS010000001">
    <property type="protein sequence ID" value="VUS22823.1"/>
    <property type="molecule type" value="Genomic_DNA"/>
</dbReference>
<evidence type="ECO:0000313" key="2">
    <source>
        <dbReference type="Proteomes" id="UP000317652"/>
    </source>
</evidence>
<accession>A0ABY6V5F0</accession>
<name>A0ABY6V5F0_9ENTR</name>
<organism evidence="1 2">
    <name type="scientific">Klebsiella spallanzanii</name>
    <dbReference type="NCBI Taxonomy" id="2587528"/>
    <lineage>
        <taxon>Bacteria</taxon>
        <taxon>Pseudomonadati</taxon>
        <taxon>Pseudomonadota</taxon>
        <taxon>Gammaproteobacteria</taxon>
        <taxon>Enterobacterales</taxon>
        <taxon>Enterobacteriaceae</taxon>
        <taxon>Klebsiella/Raoultella group</taxon>
        <taxon>Klebsiella</taxon>
    </lineage>
</organism>